<dbReference type="Proteomes" id="UP000008281">
    <property type="component" value="Unassembled WGS sequence"/>
</dbReference>
<evidence type="ECO:0000313" key="9">
    <source>
        <dbReference type="Proteomes" id="UP000008281"/>
    </source>
</evidence>
<comment type="subcellular location">
    <subcellularLocation>
        <location evidence="1">Membrane</location>
    </subcellularLocation>
</comment>
<keyword evidence="2 5" id="KW-0812">Transmembrane</keyword>
<evidence type="ECO:0000259" key="7">
    <source>
        <dbReference type="PROSITE" id="PS50262"/>
    </source>
</evidence>
<dbReference type="Pfam" id="PF10324">
    <property type="entry name" value="7TM_GPCR_Srw"/>
    <property type="match status" value="1"/>
</dbReference>
<feature type="transmembrane region" description="Helical" evidence="5">
    <location>
        <begin position="755"/>
        <end position="776"/>
    </location>
</feature>
<dbReference type="OMA" id="PICSEIC"/>
<evidence type="ECO:0000256" key="1">
    <source>
        <dbReference type="ARBA" id="ARBA00004370"/>
    </source>
</evidence>
<proteinExistence type="predicted"/>
<dbReference type="SUPFAM" id="SSF81321">
    <property type="entry name" value="Family A G protein-coupled receptor-like"/>
    <property type="match status" value="1"/>
</dbReference>
<dbReference type="InterPro" id="IPR036941">
    <property type="entry name" value="Rcpt_L-dom_sf"/>
</dbReference>
<evidence type="ECO:0000256" key="2">
    <source>
        <dbReference type="ARBA" id="ARBA00022692"/>
    </source>
</evidence>
<dbReference type="PROSITE" id="PS50262">
    <property type="entry name" value="G_PROTEIN_RECEP_F1_2"/>
    <property type="match status" value="1"/>
</dbReference>
<gene>
    <name evidence="8" type="ORF">CRE_12092</name>
</gene>
<dbReference type="InterPro" id="IPR019427">
    <property type="entry name" value="7TM_GPCR_serpentine_rcpt_Srw"/>
</dbReference>
<keyword evidence="4 5" id="KW-0472">Membrane</keyword>
<feature type="transmembrane region" description="Helical" evidence="5">
    <location>
        <begin position="661"/>
        <end position="680"/>
    </location>
</feature>
<evidence type="ECO:0000256" key="6">
    <source>
        <dbReference type="SAM" id="SignalP"/>
    </source>
</evidence>
<reference evidence="8" key="1">
    <citation type="submission" date="2007-07" db="EMBL/GenBank/DDBJ databases">
        <title>PCAP assembly of the Caenorhabditis remanei genome.</title>
        <authorList>
            <consortium name="The Caenorhabditis remanei Sequencing Consortium"/>
            <person name="Wilson R.K."/>
        </authorList>
    </citation>
    <scope>NUCLEOTIDE SEQUENCE [LARGE SCALE GENOMIC DNA]</scope>
    <source>
        <strain evidence="8">PB4641</strain>
    </source>
</reference>
<feature type="domain" description="G-protein coupled receptors family 1 profile" evidence="7">
    <location>
        <begin position="551"/>
        <end position="812"/>
    </location>
</feature>
<keyword evidence="6" id="KW-0732">Signal</keyword>
<dbReference type="GO" id="GO:0016020">
    <property type="term" value="C:membrane"/>
    <property type="evidence" value="ECO:0007669"/>
    <property type="project" value="UniProtKB-SubCell"/>
</dbReference>
<evidence type="ECO:0000313" key="8">
    <source>
        <dbReference type="EMBL" id="EFP06659.1"/>
    </source>
</evidence>
<dbReference type="HOGENOM" id="CLU_352048_0_0_1"/>
<dbReference type="InterPro" id="IPR053079">
    <property type="entry name" value="SPS2_domain"/>
</dbReference>
<feature type="transmembrane region" description="Helical" evidence="5">
    <location>
        <begin position="567"/>
        <end position="588"/>
    </location>
</feature>
<feature type="transmembrane region" description="Helical" evidence="5">
    <location>
        <begin position="630"/>
        <end position="649"/>
    </location>
</feature>
<dbReference type="InterPro" id="IPR000494">
    <property type="entry name" value="Rcpt_L-dom"/>
</dbReference>
<organism evidence="9">
    <name type="scientific">Caenorhabditis remanei</name>
    <name type="common">Caenorhabditis vulgaris</name>
    <dbReference type="NCBI Taxonomy" id="31234"/>
    <lineage>
        <taxon>Eukaryota</taxon>
        <taxon>Metazoa</taxon>
        <taxon>Ecdysozoa</taxon>
        <taxon>Nematoda</taxon>
        <taxon>Chromadorea</taxon>
        <taxon>Rhabditida</taxon>
        <taxon>Rhabditina</taxon>
        <taxon>Rhabditomorpha</taxon>
        <taxon>Rhabditoidea</taxon>
        <taxon>Rhabditidae</taxon>
        <taxon>Peloderinae</taxon>
        <taxon>Caenorhabditis</taxon>
    </lineage>
</organism>
<evidence type="ECO:0000256" key="4">
    <source>
        <dbReference type="ARBA" id="ARBA00023136"/>
    </source>
</evidence>
<evidence type="ECO:0000256" key="3">
    <source>
        <dbReference type="ARBA" id="ARBA00022989"/>
    </source>
</evidence>
<dbReference type="PANTHER" id="PTHR21662">
    <property type="entry name" value="RECEPTOR PROTEIN-TYROSINE KINASE"/>
    <property type="match status" value="1"/>
</dbReference>
<dbReference type="eggNOG" id="ENOG502RAU5">
    <property type="taxonomic scope" value="Eukaryota"/>
</dbReference>
<dbReference type="GO" id="GO:0008528">
    <property type="term" value="F:G protein-coupled peptide receptor activity"/>
    <property type="evidence" value="ECO:0007669"/>
    <property type="project" value="InterPro"/>
</dbReference>
<keyword evidence="9" id="KW-1185">Reference proteome</keyword>
<dbReference type="OrthoDB" id="5868504at2759"/>
<dbReference type="Gene3D" id="3.80.20.20">
    <property type="entry name" value="Receptor L-domain"/>
    <property type="match status" value="3"/>
</dbReference>
<dbReference type="Pfam" id="PF01030">
    <property type="entry name" value="Recep_L_domain"/>
    <property type="match status" value="2"/>
</dbReference>
<accession>E3MPU9</accession>
<protein>
    <recommendedName>
        <fullName evidence="7">G-protein coupled receptors family 1 profile domain-containing protein</fullName>
    </recommendedName>
</protein>
<feature type="transmembrane region" description="Helical" evidence="5">
    <location>
        <begin position="543"/>
        <end position="560"/>
    </location>
</feature>
<evidence type="ECO:0000256" key="5">
    <source>
        <dbReference type="SAM" id="Phobius"/>
    </source>
</evidence>
<dbReference type="EMBL" id="DS268464">
    <property type="protein sequence ID" value="EFP06659.1"/>
    <property type="molecule type" value="Genomic_DNA"/>
</dbReference>
<feature type="transmembrane region" description="Helical" evidence="5">
    <location>
        <begin position="716"/>
        <end position="739"/>
    </location>
</feature>
<dbReference type="InParanoid" id="E3MPU9"/>
<feature type="chain" id="PRO_5003177277" description="G-protein coupled receptors family 1 profile domain-containing protein" evidence="6">
    <location>
        <begin position="19"/>
        <end position="862"/>
    </location>
</feature>
<keyword evidence="3 5" id="KW-1133">Transmembrane helix</keyword>
<dbReference type="InterPro" id="IPR017452">
    <property type="entry name" value="GPCR_Rhodpsn_7TM"/>
</dbReference>
<feature type="signal peptide" evidence="6">
    <location>
        <begin position="1"/>
        <end position="18"/>
    </location>
</feature>
<dbReference type="PANTHER" id="PTHR21662:SF14">
    <property type="entry name" value="INSULIN_EGF-RECEPTOR L DOMAIN PROTEIN-RELATED"/>
    <property type="match status" value="1"/>
</dbReference>
<feature type="transmembrane region" description="Helical" evidence="5">
    <location>
        <begin position="796"/>
        <end position="820"/>
    </location>
</feature>
<name>E3MPU9_CAERE</name>
<dbReference type="AlphaFoldDB" id="E3MPU9"/>
<dbReference type="SUPFAM" id="SSF52058">
    <property type="entry name" value="L domain-like"/>
    <property type="match status" value="3"/>
</dbReference>
<dbReference type="Gene3D" id="1.20.1070.10">
    <property type="entry name" value="Rhodopsin 7-helix transmembrane proteins"/>
    <property type="match status" value="1"/>
</dbReference>
<sequence length="862" mass="99256">MKCMKYILVLICLTFCSADFHENLQRVINHFSCDPACTFSHPEISSKTIDDFPICSEICGILVLNSNTDLSSWQLKVLFEHMQTLYGGIVIENTGLTDLSFFTTDTTVFREFDFFCEMYGFYIRNNSLLTDISTLYQFYLWGDENYKECDFRVENNAKLDVQKFYEDNSGLHYLDMRSSGNLRDFGCRGDEITSSNLPLYQNCTFFFGGLKLHNLTDQFDISYLSNVRTIIGSIDIQNTSLKDLSFMKNIELVQINNVGLEERVAFNIQNNGRMTRFALFNLDIAHVWPGSTIANIENLHPDFCFTIEEILQISYLKFVNLHARFCEETGNLAGSILCRFDKLSNLDDNCNKILGDVLIEGGDEKYVSKLGDVWNIFGSLTIRNTNLKSLDFFRMLSYIISLDEDQPLIEISGNGELEAAYFPAIVVSATLLYGRTTTRRCLILQNLISYFLKFQLNQCIRKLNIRLRPYSERPYITHFQMYVFKSTTSPPGPTTQRWFGKEPGDYYYYEGGPELNWKNLPDYFFNEDTETDVISKSEGVDHIVSFVGLFLNLVHFIVLTRKELRESVVFIIILGICFCDILVFLSSITQRYFSNSEERGMYGGYCGTDNQYWMVFMETLSKAIQKFGRLSSTLLAFLVALIRAVTVVFPMSSIVDRLLKVRTGIIIVLASLALCGVRYVQYYWEYSIFKVGIYATNCYESMGSENDDSLRNQEGYIVLVSTVLYLIVTCILLIALFLVRKKRKQLKSDKSDGTSLLIVMMAVSFLLSEIIYSFVFLMDDRDSYTSNRVIIQLVDIFTYISRISLTFNSIFHVFFCFCLSSQYRAVAKRMLRMDKQKTTKVVEQSIISTAARKTETSHQFGY</sequence>